<feature type="signal peptide" evidence="1">
    <location>
        <begin position="1"/>
        <end position="27"/>
    </location>
</feature>
<dbReference type="AlphaFoldDB" id="A0AB37ILQ2"/>
<organism evidence="3 4">
    <name type="scientific">Enterococcus hirae</name>
    <dbReference type="NCBI Taxonomy" id="1354"/>
    <lineage>
        <taxon>Bacteria</taxon>
        <taxon>Bacillati</taxon>
        <taxon>Bacillota</taxon>
        <taxon>Bacilli</taxon>
        <taxon>Lactobacillales</taxon>
        <taxon>Enterococcaceae</taxon>
        <taxon>Enterococcus</taxon>
    </lineage>
</organism>
<protein>
    <recommendedName>
        <fullName evidence="2">F5/8 type C domain-containing protein</fullName>
    </recommendedName>
</protein>
<dbReference type="SUPFAM" id="SSF49785">
    <property type="entry name" value="Galactose-binding domain-like"/>
    <property type="match status" value="1"/>
</dbReference>
<dbReference type="Gene3D" id="2.60.120.260">
    <property type="entry name" value="Galactose-binding domain-like"/>
    <property type="match status" value="1"/>
</dbReference>
<accession>A0AB37ILQ2</accession>
<dbReference type="Pfam" id="PF00754">
    <property type="entry name" value="F5_F8_type_C"/>
    <property type="match status" value="1"/>
</dbReference>
<sequence>MKTKKFKVLLCLVCLLVPLLLPVEGLAKEIKSLVNEQKVIQEEYLPLPGNSTNPYGGTDYYIDATLGNDENTGNSKEQPWQNVTRANKVTFQAGDRILLKNGEEWQDQQLWPKGSGEEGKPITIDCYGDADLGRPYIATNGNVENPVNYVAGTFKKDKDKVGLTGAVVLRNQQYWEIHNLELSNDDDFNEDINVSAKIKSVVRDGISVSINADKFAPEETNRIMHGIKITNCYIHDIDGPTDWQQIHYGGIVFQVFGEKSYKEYDEGQYYFKDIVIENNLFKKTELHAIEFAFNWFYDRNYESGEYDETGKFHEGWEQLWVRNRDLYSRDVKITNNYCEDIGQGAIQLANTKDMVVEYNEVNGFLQRYHAVSCGLYLWAGADTVMQYNEVYDGPWDEYDGTPWDLEYTNFNVTYQYNYSHDNAAGWMAYMGNSSNSIARYNLSVNDNGVIMKNMLSTNYSPTFITNNIFVYDAEKMDWFHDEVFKDKVYFMNNVFYNTSTTTPTKWYRKNGALNHAVFSNNAFFETGGEHSPQEPNDPKKITANPQFVGNPLNYKQGNGVQNISNSAAIFKLKETSPLIDAGRYHRSLGTTDFFETQLYYGTAPDIGIHEYIQGEKVENPIDDQPIEIEKDREKENLAYKKPITANYTHPHNNYYYSADNLVDHDTTTRWAAPDPELMTEGYPIKIEIDFEKNTKFDEVYLDEFSDSGTNLRIQSFELQKLTRDGEWETFTKRDDGMGHDLTLNDFGEIESAKLRLLITSQKPTEYYTPSMTEIQVYSSNSQIGSEASISPHVFVYDQNPAMRQDSNNQIQFLVDVADDEFTSIRYIGSEGNVLGSLNEGVDYQFDGQVMNISSTFLTSKEVGSAGLQFEFKSGKAIKTTMELTDTTMLCERINEGEKLSAKNDQLKQALIEAKTVLAKVNRETTAMGNDQVTHKEVVEAEMALAKAITESHNINDTSIQTNANPITNKQIKGHRLASQYTQLF</sequence>
<feature type="chain" id="PRO_5044210274" description="F5/8 type C domain-containing protein" evidence="1">
    <location>
        <begin position="28"/>
        <end position="984"/>
    </location>
</feature>
<dbReference type="InterPro" id="IPR008979">
    <property type="entry name" value="Galactose-bd-like_sf"/>
</dbReference>
<dbReference type="InterPro" id="IPR013783">
    <property type="entry name" value="Ig-like_fold"/>
</dbReference>
<evidence type="ECO:0000313" key="3">
    <source>
        <dbReference type="EMBL" id="RBT69329.1"/>
    </source>
</evidence>
<dbReference type="EMBL" id="LESJ01000004">
    <property type="protein sequence ID" value="RBT69329.1"/>
    <property type="molecule type" value="Genomic_DNA"/>
</dbReference>
<dbReference type="PROSITE" id="PS50022">
    <property type="entry name" value="FA58C_3"/>
    <property type="match status" value="1"/>
</dbReference>
<evidence type="ECO:0000256" key="1">
    <source>
        <dbReference type="SAM" id="SignalP"/>
    </source>
</evidence>
<evidence type="ECO:0000313" key="4">
    <source>
        <dbReference type="Proteomes" id="UP000253498"/>
    </source>
</evidence>
<dbReference type="InterPro" id="IPR000421">
    <property type="entry name" value="FA58C"/>
</dbReference>
<comment type="caution">
    <text evidence="3">The sequence shown here is derived from an EMBL/GenBank/DDBJ whole genome shotgun (WGS) entry which is preliminary data.</text>
</comment>
<dbReference type="InterPro" id="IPR011050">
    <property type="entry name" value="Pectin_lyase_fold/virulence"/>
</dbReference>
<reference evidence="3 4" key="1">
    <citation type="submission" date="2015-06" db="EMBL/GenBank/DDBJ databases">
        <title>The Genome Sequence of Enterococcus hirae 88EA1.</title>
        <authorList>
            <consortium name="The Broad Institute Genomics Platform"/>
            <consortium name="The Broad Institute Genome Sequencing Center for Infectious Disease"/>
            <person name="Earl A.M."/>
            <person name="Van Tyne D."/>
            <person name="Lebreton F."/>
            <person name="Saavedra J.T."/>
            <person name="Gilmore M.S."/>
            <person name="Manson McGuire A."/>
            <person name="Clock S."/>
            <person name="Crupain M."/>
            <person name="Rangan U."/>
            <person name="Young S."/>
            <person name="Abouelleil A."/>
            <person name="Cao P."/>
            <person name="Chapman S.B."/>
            <person name="Griggs A."/>
            <person name="Priest M."/>
            <person name="Shea T."/>
            <person name="Wortman J."/>
            <person name="Nusbaum C."/>
            <person name="Birren B."/>
        </authorList>
    </citation>
    <scope>NUCLEOTIDE SEQUENCE [LARGE SCALE GENOMIC DNA]</scope>
    <source>
        <strain evidence="3 4">88EA1</strain>
    </source>
</reference>
<feature type="domain" description="F5/8 type C" evidence="2">
    <location>
        <begin position="625"/>
        <end position="779"/>
    </location>
</feature>
<dbReference type="GO" id="GO:0030245">
    <property type="term" value="P:cellulose catabolic process"/>
    <property type="evidence" value="ECO:0007669"/>
    <property type="project" value="UniProtKB-KW"/>
</dbReference>
<evidence type="ECO:0000259" key="2">
    <source>
        <dbReference type="PROSITE" id="PS50022"/>
    </source>
</evidence>
<dbReference type="SUPFAM" id="SSF51126">
    <property type="entry name" value="Pectin lyase-like"/>
    <property type="match status" value="1"/>
</dbReference>
<name>A0AB37ILQ2_ENTHR</name>
<dbReference type="Gene3D" id="2.160.20.10">
    <property type="entry name" value="Single-stranded right-handed beta-helix, Pectin lyase-like"/>
    <property type="match status" value="1"/>
</dbReference>
<gene>
    <name evidence="3" type="ORF">EB03_00999</name>
</gene>
<keyword evidence="1" id="KW-0732">Signal</keyword>
<dbReference type="InterPro" id="IPR012334">
    <property type="entry name" value="Pectin_lyas_fold"/>
</dbReference>
<dbReference type="RefSeq" id="WP_096710236.1">
    <property type="nucleotide sequence ID" value="NZ_JBFCRC010000003.1"/>
</dbReference>
<dbReference type="Gene3D" id="2.60.40.10">
    <property type="entry name" value="Immunoglobulins"/>
    <property type="match status" value="1"/>
</dbReference>
<dbReference type="Proteomes" id="UP000253498">
    <property type="component" value="Unassembled WGS sequence"/>
</dbReference>
<proteinExistence type="predicted"/>